<dbReference type="AlphaFoldDB" id="A0A3B0RZ80"/>
<dbReference type="SUPFAM" id="SSF50891">
    <property type="entry name" value="Cyclophilin-like"/>
    <property type="match status" value="1"/>
</dbReference>
<gene>
    <name evidence="5" type="ORF">MNBD_ALPHA04-190</name>
</gene>
<dbReference type="EMBL" id="UOEF01000283">
    <property type="protein sequence ID" value="VAV99234.1"/>
    <property type="molecule type" value="Genomic_DNA"/>
</dbReference>
<evidence type="ECO:0000256" key="1">
    <source>
        <dbReference type="ARBA" id="ARBA00022741"/>
    </source>
</evidence>
<dbReference type="PANTHER" id="PTHR34698:SF2">
    <property type="entry name" value="5-OXOPROLINASE SUBUNIT B"/>
    <property type="match status" value="1"/>
</dbReference>
<evidence type="ECO:0000256" key="3">
    <source>
        <dbReference type="ARBA" id="ARBA00022840"/>
    </source>
</evidence>
<accession>A0A3B0RZ80</accession>
<feature type="domain" description="Carboxyltransferase" evidence="4">
    <location>
        <begin position="1"/>
        <end position="198"/>
    </location>
</feature>
<evidence type="ECO:0000259" key="4">
    <source>
        <dbReference type="SMART" id="SM00796"/>
    </source>
</evidence>
<dbReference type="Pfam" id="PF02682">
    <property type="entry name" value="CT_C_D"/>
    <property type="match status" value="1"/>
</dbReference>
<dbReference type="Gene3D" id="2.40.100.10">
    <property type="entry name" value="Cyclophilin-like"/>
    <property type="match status" value="1"/>
</dbReference>
<dbReference type="SUPFAM" id="SSF160467">
    <property type="entry name" value="PH0987 N-terminal domain-like"/>
    <property type="match status" value="1"/>
</dbReference>
<dbReference type="Gene3D" id="3.30.1360.40">
    <property type="match status" value="1"/>
</dbReference>
<protein>
    <submittedName>
        <fullName evidence="5">Allophanate hydrolase 2 subunit 1</fullName>
        <ecNumber evidence="5">3.5.1.54</ecNumber>
    </submittedName>
</protein>
<dbReference type="InterPro" id="IPR010016">
    <property type="entry name" value="PxpB"/>
</dbReference>
<dbReference type="PANTHER" id="PTHR34698">
    <property type="entry name" value="5-OXOPROLINASE SUBUNIT B"/>
    <property type="match status" value="1"/>
</dbReference>
<proteinExistence type="predicted"/>
<keyword evidence="3" id="KW-0067">ATP-binding</keyword>
<dbReference type="EC" id="3.5.1.54" evidence="5"/>
<evidence type="ECO:0000313" key="5">
    <source>
        <dbReference type="EMBL" id="VAV99234.1"/>
    </source>
</evidence>
<keyword evidence="2 5" id="KW-0378">Hydrolase</keyword>
<sequence>MRIAGTQVHICDDWLLFSSTDITHIHAAAKAIRAMSGWLEIVPAIDSLAVQFDPASTSPDQAAAKFSRQLQSISFEVNRDQREICLPVCYEPKHAPDRDWLAEKLGLPASDLADWHSALEFSVSMLGFMPGFAYLQTDQTVPEIGRLPSPRQRVPTGSVGIIGPQSCLYSFNSPGGWPLIGRTPVNLFDHKAKEPALVSAGQRIKFRPITATEFDAIYSGGKR</sequence>
<keyword evidence="1" id="KW-0547">Nucleotide-binding</keyword>
<name>A0A3B0RZ80_9ZZZZ</name>
<dbReference type="GO" id="GO:0005524">
    <property type="term" value="F:ATP binding"/>
    <property type="evidence" value="ECO:0007669"/>
    <property type="project" value="UniProtKB-KW"/>
</dbReference>
<evidence type="ECO:0000256" key="2">
    <source>
        <dbReference type="ARBA" id="ARBA00022801"/>
    </source>
</evidence>
<dbReference type="InterPro" id="IPR003833">
    <property type="entry name" value="CT_C_D"/>
</dbReference>
<dbReference type="InterPro" id="IPR029000">
    <property type="entry name" value="Cyclophilin-like_dom_sf"/>
</dbReference>
<dbReference type="SMART" id="SM00796">
    <property type="entry name" value="AHS1"/>
    <property type="match status" value="1"/>
</dbReference>
<reference evidence="5" key="1">
    <citation type="submission" date="2018-06" db="EMBL/GenBank/DDBJ databases">
        <authorList>
            <person name="Zhirakovskaya E."/>
        </authorList>
    </citation>
    <scope>NUCLEOTIDE SEQUENCE</scope>
</reference>
<dbReference type="GO" id="GO:0004039">
    <property type="term" value="F:allophanate hydrolase activity"/>
    <property type="evidence" value="ECO:0007669"/>
    <property type="project" value="UniProtKB-EC"/>
</dbReference>
<organism evidence="5">
    <name type="scientific">hydrothermal vent metagenome</name>
    <dbReference type="NCBI Taxonomy" id="652676"/>
    <lineage>
        <taxon>unclassified sequences</taxon>
        <taxon>metagenomes</taxon>
        <taxon>ecological metagenomes</taxon>
    </lineage>
</organism>